<dbReference type="Gene3D" id="3.10.110.10">
    <property type="entry name" value="Ubiquitin Conjugating Enzyme"/>
    <property type="match status" value="1"/>
</dbReference>
<dbReference type="SUPFAM" id="SSF54495">
    <property type="entry name" value="UBC-like"/>
    <property type="match status" value="1"/>
</dbReference>
<evidence type="ECO:0000313" key="4">
    <source>
        <dbReference type="RefSeq" id="XP_010267930.1"/>
    </source>
</evidence>
<dbReference type="CDD" id="cd23837">
    <property type="entry name" value="UBCc_UBE2O"/>
    <property type="match status" value="1"/>
</dbReference>
<dbReference type="OrthoDB" id="47801at2759"/>
<dbReference type="InterPro" id="IPR016135">
    <property type="entry name" value="UBQ-conjugating_enzyme/RWD"/>
</dbReference>
<dbReference type="Proteomes" id="UP000189703">
    <property type="component" value="Unplaced"/>
</dbReference>
<organism evidence="3 4">
    <name type="scientific">Nelumbo nucifera</name>
    <name type="common">Sacred lotus</name>
    <dbReference type="NCBI Taxonomy" id="4432"/>
    <lineage>
        <taxon>Eukaryota</taxon>
        <taxon>Viridiplantae</taxon>
        <taxon>Streptophyta</taxon>
        <taxon>Embryophyta</taxon>
        <taxon>Tracheophyta</taxon>
        <taxon>Spermatophyta</taxon>
        <taxon>Magnoliopsida</taxon>
        <taxon>Proteales</taxon>
        <taxon>Nelumbonaceae</taxon>
        <taxon>Nelumbo</taxon>
    </lineage>
</organism>
<proteinExistence type="predicted"/>
<dbReference type="STRING" id="4432.A0A1U8AKS5"/>
<name>A0A1U8AKS5_NELNU</name>
<dbReference type="KEGG" id="nnu:104605032"/>
<gene>
    <name evidence="4" type="primary">LOC104605032</name>
</gene>
<dbReference type="AlphaFoldDB" id="A0A1U8AKS5"/>
<dbReference type="PROSITE" id="PS50127">
    <property type="entry name" value="UBC_2"/>
    <property type="match status" value="1"/>
</dbReference>
<dbReference type="GO" id="GO:0061631">
    <property type="term" value="F:ubiquitin conjugating enzyme activity"/>
    <property type="evidence" value="ECO:0000318"/>
    <property type="project" value="GO_Central"/>
</dbReference>
<dbReference type="PANTHER" id="PTHR46116">
    <property type="entry name" value="(E3-INDEPENDENT) E2 UBIQUITIN-CONJUGATING ENZYME"/>
    <property type="match status" value="1"/>
</dbReference>
<evidence type="ECO:0000313" key="3">
    <source>
        <dbReference type="Proteomes" id="UP000189703"/>
    </source>
</evidence>
<dbReference type="eggNOG" id="KOG0895">
    <property type="taxonomic scope" value="Eukaryota"/>
</dbReference>
<reference evidence="4" key="1">
    <citation type="submission" date="2025-08" db="UniProtKB">
        <authorList>
            <consortium name="RefSeq"/>
        </authorList>
    </citation>
    <scope>IDENTIFICATION</scope>
</reference>
<keyword evidence="2" id="KW-0833">Ubl conjugation pathway</keyword>
<dbReference type="PANTHER" id="PTHR46116:SF19">
    <property type="entry name" value="UBIQUITIN-CONJUGATING ENZYME FAMILY PROTEIN"/>
    <property type="match status" value="1"/>
</dbReference>
<keyword evidence="3" id="KW-1185">Reference proteome</keyword>
<dbReference type="InterPro" id="IPR000608">
    <property type="entry name" value="UBC"/>
</dbReference>
<sequence length="351" mass="39854">MVEVEEFKQFDVVSDFTDHYYYGPSVSIISSNARKKIMREWKILENNLPESIFVRAYEGRMDLLRAVIIGAAGTPYHDGLFFFDILFPSDYPARPPQVHYHSHGLRINPNLYKSGYVCLSLLNTWHGHKNEKWNSSASTVLQVLVSIQALVLNENPFFNEPGAIHWSSSTKASSDYNETAFVLSCRTMLYLLQKPPKNFERFLVDHFRKRGEAILTACRAYRDGFAKVGGVVHVQSGGDTATPSFAVSKDMVKWMDDLYPVLVKAFEKNGASPESFLLEQEENLEAETETAEQKTSSSSRVIVDKLLVRSPEMQQRTYSTTPHQVIVNKKKDGFLKGSFISKLISKMLCLK</sequence>
<accession>A0A1U8AKS5</accession>
<dbReference type="GeneID" id="104605032"/>
<dbReference type="SMART" id="SM00212">
    <property type="entry name" value="UBCc"/>
    <property type="match status" value="1"/>
</dbReference>
<keyword evidence="1" id="KW-0808">Transferase</keyword>
<protein>
    <submittedName>
        <fullName evidence="4">Ubiquitin-conjugating enzyme E2 38</fullName>
    </submittedName>
</protein>
<evidence type="ECO:0000256" key="2">
    <source>
        <dbReference type="ARBA" id="ARBA00022786"/>
    </source>
</evidence>
<dbReference type="Pfam" id="PF00179">
    <property type="entry name" value="UQ_con"/>
    <property type="match status" value="1"/>
</dbReference>
<evidence type="ECO:0000256" key="1">
    <source>
        <dbReference type="ARBA" id="ARBA00022679"/>
    </source>
</evidence>
<dbReference type="OMA" id="NTWPGRK"/>
<dbReference type="FunFam" id="3.10.110.10:FF:000133">
    <property type="entry name" value="Putative ubiquitin-conjugating enzyme E2 38"/>
    <property type="match status" value="1"/>
</dbReference>
<dbReference type="RefSeq" id="XP_010267930.1">
    <property type="nucleotide sequence ID" value="XM_010269628.2"/>
</dbReference>